<dbReference type="Proteomes" id="UP000004949">
    <property type="component" value="Unassembled WGS sequence"/>
</dbReference>
<comment type="similarity">
    <text evidence="2">Belongs to the monovalent cation:proton antiporter 1 (CPA1) transporter (TC 2.A.36) family.</text>
</comment>
<keyword evidence="7 12" id="KW-1133">Transmembrane helix</keyword>
<feature type="domain" description="Cation/H+ exchanger transmembrane" evidence="13">
    <location>
        <begin position="13"/>
        <end position="409"/>
    </location>
</feature>
<evidence type="ECO:0000256" key="4">
    <source>
        <dbReference type="ARBA" id="ARBA00022449"/>
    </source>
</evidence>
<evidence type="ECO:0000313" key="14">
    <source>
        <dbReference type="EMBL" id="EHH68171.1"/>
    </source>
</evidence>
<dbReference type="GO" id="GO:0098719">
    <property type="term" value="P:sodium ion import across plasma membrane"/>
    <property type="evidence" value="ECO:0007669"/>
    <property type="project" value="TreeGrafter"/>
</dbReference>
<gene>
    <name evidence="14" type="ORF">GMO_15210</name>
</gene>
<dbReference type="InterPro" id="IPR018422">
    <property type="entry name" value="Cation/H_exchanger_CPA1"/>
</dbReference>
<evidence type="ECO:0000256" key="7">
    <source>
        <dbReference type="ARBA" id="ARBA00022989"/>
    </source>
</evidence>
<feature type="transmembrane region" description="Helical" evidence="12">
    <location>
        <begin position="291"/>
        <end position="311"/>
    </location>
</feature>
<keyword evidence="5" id="KW-1003">Cell membrane</keyword>
<dbReference type="InterPro" id="IPR006153">
    <property type="entry name" value="Cation/H_exchanger_TM"/>
</dbReference>
<feature type="transmembrane region" description="Helical" evidence="12">
    <location>
        <begin position="31"/>
        <end position="51"/>
    </location>
</feature>
<keyword evidence="4" id="KW-0050">Antiport</keyword>
<keyword evidence="11" id="KW-0739">Sodium transport</keyword>
<evidence type="ECO:0000256" key="1">
    <source>
        <dbReference type="ARBA" id="ARBA00004651"/>
    </source>
</evidence>
<comment type="caution">
    <text evidence="14">The sequence shown here is derived from an EMBL/GenBank/DDBJ whole genome shotgun (WGS) entry which is preliminary data.</text>
</comment>
<protein>
    <submittedName>
        <fullName evidence="14">Na+/H+ antiporter NhaA</fullName>
    </submittedName>
</protein>
<name>G6XJ55_9PROT</name>
<dbReference type="PANTHER" id="PTHR10110:SF195">
    <property type="entry name" value="NA(+)_H(+) ANTIPORTER NHAS2"/>
    <property type="match status" value="1"/>
</dbReference>
<evidence type="ECO:0000313" key="15">
    <source>
        <dbReference type="Proteomes" id="UP000004949"/>
    </source>
</evidence>
<evidence type="ECO:0000256" key="3">
    <source>
        <dbReference type="ARBA" id="ARBA00022448"/>
    </source>
</evidence>
<feature type="transmembrane region" description="Helical" evidence="12">
    <location>
        <begin position="355"/>
        <end position="378"/>
    </location>
</feature>
<dbReference type="STRING" id="1088869.GMO_15210"/>
<dbReference type="Pfam" id="PF00999">
    <property type="entry name" value="Na_H_Exchanger"/>
    <property type="match status" value="1"/>
</dbReference>
<comment type="subcellular location">
    <subcellularLocation>
        <location evidence="1">Cell membrane</location>
        <topology evidence="1">Multi-pass membrane protein</topology>
    </subcellularLocation>
</comment>
<feature type="transmembrane region" description="Helical" evidence="12">
    <location>
        <begin position="167"/>
        <end position="190"/>
    </location>
</feature>
<keyword evidence="3" id="KW-0813">Transport</keyword>
<feature type="transmembrane region" description="Helical" evidence="12">
    <location>
        <begin position="317"/>
        <end position="343"/>
    </location>
</feature>
<feature type="transmembrane region" description="Helical" evidence="12">
    <location>
        <begin position="210"/>
        <end position="228"/>
    </location>
</feature>
<keyword evidence="8" id="KW-0915">Sodium</keyword>
<dbReference type="GO" id="GO:0005886">
    <property type="term" value="C:plasma membrane"/>
    <property type="evidence" value="ECO:0007669"/>
    <property type="project" value="UniProtKB-SubCell"/>
</dbReference>
<dbReference type="eggNOG" id="COG0025">
    <property type="taxonomic scope" value="Bacteria"/>
</dbReference>
<evidence type="ECO:0000256" key="12">
    <source>
        <dbReference type="SAM" id="Phobius"/>
    </source>
</evidence>
<evidence type="ECO:0000256" key="2">
    <source>
        <dbReference type="ARBA" id="ARBA00007367"/>
    </source>
</evidence>
<dbReference type="PANTHER" id="PTHR10110">
    <property type="entry name" value="SODIUM/HYDROGEN EXCHANGER"/>
    <property type="match status" value="1"/>
</dbReference>
<dbReference type="GO" id="GO:0015386">
    <property type="term" value="F:potassium:proton antiporter activity"/>
    <property type="evidence" value="ECO:0007669"/>
    <property type="project" value="TreeGrafter"/>
</dbReference>
<dbReference type="EMBL" id="AGQV01000004">
    <property type="protein sequence ID" value="EHH68171.1"/>
    <property type="molecule type" value="Genomic_DNA"/>
</dbReference>
<dbReference type="GO" id="GO:0051453">
    <property type="term" value="P:regulation of intracellular pH"/>
    <property type="evidence" value="ECO:0007669"/>
    <property type="project" value="TreeGrafter"/>
</dbReference>
<keyword evidence="9" id="KW-0406">Ion transport</keyword>
<dbReference type="Gene3D" id="6.10.140.1330">
    <property type="match status" value="1"/>
</dbReference>
<keyword evidence="6 12" id="KW-0812">Transmembrane</keyword>
<evidence type="ECO:0000256" key="5">
    <source>
        <dbReference type="ARBA" id="ARBA00022475"/>
    </source>
</evidence>
<sequence>MTSLGLLACLTTLATLFGILNDRVLKLPVPIGILLLSLLVSMVGMLLDPFLPAHDIQRLSRDLLHQVDLHTTLLNGALSFLLFAGAMQVDLNHLLSRWKAVTALAVIGTMLAVGFLAVGAWLLFPFVGVHLPFVWCVLLGGILAPTDPVSVIGMLRRLGLPGRLQALFAGESLFNDGVGIVIFATMIGVATGDEPYVTPLQLLEQFLFEAGGGVIVGGFMGWVAIRLIALVDDPLIDLLASLAVASGVFSLASALHISGPIAVVMAGLAFGTAGGHRAVSGKSRQQLELFWELFDEILNVLLFLLIGLEFLEITPRLSVLFMAVVAIPLALLGRGLSVFLSTVPIHLRGEQRGHALVLLTWGGLRGGISVALAVGLPTGGLRETLLPVCYAVVVFTILAQGLTMERVVRRLYPPSRT</sequence>
<evidence type="ECO:0000256" key="10">
    <source>
        <dbReference type="ARBA" id="ARBA00023136"/>
    </source>
</evidence>
<dbReference type="GO" id="GO:0015385">
    <property type="term" value="F:sodium:proton antiporter activity"/>
    <property type="evidence" value="ECO:0007669"/>
    <property type="project" value="InterPro"/>
</dbReference>
<accession>G6XJ55</accession>
<feature type="transmembrane region" description="Helical" evidence="12">
    <location>
        <begin position="130"/>
        <end position="155"/>
    </location>
</feature>
<reference evidence="14 15" key="1">
    <citation type="submission" date="2011-10" db="EMBL/GenBank/DDBJ databases">
        <title>Genome sequence of Gluconobacter morbifer G707, isolated from Drosophila gut.</title>
        <authorList>
            <person name="Lee W.-J."/>
            <person name="Kim E.-K."/>
        </authorList>
    </citation>
    <scope>NUCLEOTIDE SEQUENCE [LARGE SCALE GENOMIC DNA]</scope>
    <source>
        <strain evidence="14 15">G707</strain>
    </source>
</reference>
<keyword evidence="10 12" id="KW-0472">Membrane</keyword>
<evidence type="ECO:0000256" key="9">
    <source>
        <dbReference type="ARBA" id="ARBA00023065"/>
    </source>
</evidence>
<evidence type="ECO:0000256" key="11">
    <source>
        <dbReference type="ARBA" id="ARBA00023201"/>
    </source>
</evidence>
<proteinExistence type="inferred from homology"/>
<evidence type="ECO:0000259" key="13">
    <source>
        <dbReference type="Pfam" id="PF00999"/>
    </source>
</evidence>
<dbReference type="RefSeq" id="WP_008851668.1">
    <property type="nucleotide sequence ID" value="NZ_AGQV01000004.1"/>
</dbReference>
<keyword evidence="15" id="KW-1185">Reference proteome</keyword>
<organism evidence="14 15">
    <name type="scientific">Gluconobacter morbifer G707</name>
    <dbReference type="NCBI Taxonomy" id="1088869"/>
    <lineage>
        <taxon>Bacteria</taxon>
        <taxon>Pseudomonadati</taxon>
        <taxon>Pseudomonadota</taxon>
        <taxon>Alphaproteobacteria</taxon>
        <taxon>Acetobacterales</taxon>
        <taxon>Acetobacteraceae</taxon>
        <taxon>Gluconobacter</taxon>
    </lineage>
</organism>
<dbReference type="OrthoDB" id="9774146at2"/>
<dbReference type="PATRIC" id="fig|1088869.3.peg.1519"/>
<dbReference type="AlphaFoldDB" id="G6XJ55"/>
<evidence type="ECO:0000256" key="8">
    <source>
        <dbReference type="ARBA" id="ARBA00023053"/>
    </source>
</evidence>
<feature type="transmembrane region" description="Helical" evidence="12">
    <location>
        <begin position="384"/>
        <end position="402"/>
    </location>
</feature>
<evidence type="ECO:0000256" key="6">
    <source>
        <dbReference type="ARBA" id="ARBA00022692"/>
    </source>
</evidence>
<feature type="transmembrane region" description="Helical" evidence="12">
    <location>
        <begin position="101"/>
        <end position="124"/>
    </location>
</feature>